<dbReference type="Proteomes" id="UP000003604">
    <property type="component" value="Unassembled WGS sequence"/>
</dbReference>
<name>D0I2Q8_GRIHO</name>
<accession>D0I2Q8</accession>
<protein>
    <submittedName>
        <fullName evidence="1">Uncharacterized protein</fullName>
    </submittedName>
</protein>
<evidence type="ECO:0000313" key="1">
    <source>
        <dbReference type="EMBL" id="EEY74214.1"/>
    </source>
</evidence>
<organism evidence="1 2">
    <name type="scientific">Grimontia hollisae CIP 101886</name>
    <dbReference type="NCBI Taxonomy" id="675812"/>
    <lineage>
        <taxon>Bacteria</taxon>
        <taxon>Pseudomonadati</taxon>
        <taxon>Pseudomonadota</taxon>
        <taxon>Gammaproteobacteria</taxon>
        <taxon>Vibrionales</taxon>
        <taxon>Vibrionaceae</taxon>
        <taxon>Grimontia</taxon>
    </lineage>
</organism>
<gene>
    <name evidence="1" type="ORF">VHA_000021</name>
</gene>
<evidence type="ECO:0000313" key="2">
    <source>
        <dbReference type="Proteomes" id="UP000003604"/>
    </source>
</evidence>
<reference evidence="1 2" key="1">
    <citation type="submission" date="2009-10" db="EMBL/GenBank/DDBJ databases">
        <authorList>
            <consortium name="Los Alamos National Laboratory (LANL)"/>
            <consortium name="National Microbial Pathogen Data Resource (NMPDR)"/>
            <person name="Saunders E.H."/>
            <person name="Munk A.C."/>
            <person name="Tapia R."/>
            <person name="Green L."/>
            <person name="Rogers Y."/>
            <person name="Detter J.C."/>
            <person name="Bruce D."/>
            <person name="Brettin T.S."/>
            <person name="Colwell R.R."/>
            <person name="Huq A."/>
            <person name="Grim C.J."/>
            <person name="Hasan N.A."/>
            <person name="Bartels D."/>
            <person name="Vonstein V."/>
        </authorList>
    </citation>
    <scope>NUCLEOTIDE SEQUENCE [LARGE SCALE GENOMIC DNA]</scope>
    <source>
        <strain evidence="1 2">CIP 101886</strain>
    </source>
</reference>
<comment type="caution">
    <text evidence="1">The sequence shown here is derived from an EMBL/GenBank/DDBJ whole genome shotgun (WGS) entry which is preliminary data.</text>
</comment>
<dbReference type="AlphaFoldDB" id="D0I2Q8"/>
<sequence length="88" mass="9590">MATGAVWSPFVIQALFVSQPLPQSWGAMLRNAKAYAPPLKQHKGRAEEWGRCSGYLVSESLRLACPEVFAPIARRIILVAGSRHNASA</sequence>
<proteinExistence type="predicted"/>
<dbReference type="OrthoDB" id="9895717at2"/>
<keyword evidence="2" id="KW-1185">Reference proteome</keyword>
<dbReference type="EMBL" id="ADAQ01000004">
    <property type="protein sequence ID" value="EEY74214.1"/>
    <property type="molecule type" value="Genomic_DNA"/>
</dbReference>
<dbReference type="RefSeq" id="WP_005500638.1">
    <property type="nucleotide sequence ID" value="NZ_ADAQ01000004.1"/>
</dbReference>